<feature type="domain" description="RING-type" evidence="8">
    <location>
        <begin position="20"/>
        <end position="60"/>
    </location>
</feature>
<dbReference type="PRINTS" id="PR01407">
    <property type="entry name" value="BUTYPHLNCDUF"/>
</dbReference>
<dbReference type="PROSITE" id="PS00518">
    <property type="entry name" value="ZF_RING_1"/>
    <property type="match status" value="1"/>
</dbReference>
<evidence type="ECO:0000259" key="8">
    <source>
        <dbReference type="PROSITE" id="PS50089"/>
    </source>
</evidence>
<proteinExistence type="predicted"/>
<dbReference type="Gene3D" id="2.60.120.920">
    <property type="match status" value="1"/>
</dbReference>
<reference evidence="12" key="1">
    <citation type="submission" date="2020-03" db="EMBL/GenBank/DDBJ databases">
        <title>Evolution of repeat sequences and sex chromosomes of tilapia species revealed by chromosome-level genomes.</title>
        <authorList>
            <person name="Xu L."/>
            <person name="Tao W."/>
            <person name="Wang D."/>
            <person name="Zhou Q."/>
        </authorList>
    </citation>
    <scope>NUCLEOTIDE SEQUENCE [LARGE SCALE GENOMIC DNA]</scope>
    <source>
        <strain evidence="12">Israel</strain>
    </source>
</reference>
<dbReference type="InterPro" id="IPR058030">
    <property type="entry name" value="TRIM8/14/16/25/29/45/65_CC"/>
</dbReference>
<dbReference type="Pfam" id="PF00643">
    <property type="entry name" value="zf-B_box"/>
    <property type="match status" value="1"/>
</dbReference>
<dbReference type="InterPro" id="IPR043136">
    <property type="entry name" value="B30.2/SPRY_sf"/>
</dbReference>
<keyword evidence="4" id="KW-0862">Zinc</keyword>
<reference evidence="11" key="2">
    <citation type="submission" date="2025-08" db="UniProtKB">
        <authorList>
            <consortium name="Ensembl"/>
        </authorList>
    </citation>
    <scope>IDENTIFICATION</scope>
</reference>
<dbReference type="CDD" id="cd19802">
    <property type="entry name" value="Bbox1_TRIM8-like"/>
    <property type="match status" value="1"/>
</dbReference>
<dbReference type="Pfam" id="PF00622">
    <property type="entry name" value="SPRY"/>
    <property type="match status" value="1"/>
</dbReference>
<keyword evidence="12" id="KW-1185">Reference proteome</keyword>
<dbReference type="InterPro" id="IPR017907">
    <property type="entry name" value="Znf_RING_CS"/>
</dbReference>
<dbReference type="SUPFAM" id="SSF49899">
    <property type="entry name" value="Concanavalin A-like lectins/glucanases"/>
    <property type="match status" value="1"/>
</dbReference>
<keyword evidence="2" id="KW-0479">Metal-binding</keyword>
<feature type="domain" description="B box-type" evidence="9">
    <location>
        <begin position="157"/>
        <end position="197"/>
    </location>
</feature>
<dbReference type="SUPFAM" id="SSF57850">
    <property type="entry name" value="RING/U-box"/>
    <property type="match status" value="1"/>
</dbReference>
<dbReference type="Gene3D" id="3.30.40.10">
    <property type="entry name" value="Zinc/RING finger domain, C3HC4 (zinc finger)"/>
    <property type="match status" value="1"/>
</dbReference>
<dbReference type="Gene3D" id="4.10.830.40">
    <property type="match status" value="1"/>
</dbReference>
<dbReference type="GO" id="GO:0005737">
    <property type="term" value="C:cytoplasm"/>
    <property type="evidence" value="ECO:0007669"/>
    <property type="project" value="UniProtKB-ARBA"/>
</dbReference>
<reference evidence="11" key="3">
    <citation type="submission" date="2025-09" db="UniProtKB">
        <authorList>
            <consortium name="Ensembl"/>
        </authorList>
    </citation>
    <scope>IDENTIFICATION</scope>
</reference>
<dbReference type="InterPro" id="IPR051051">
    <property type="entry name" value="E3_ubiq-ligase_TRIM/RNF"/>
</dbReference>
<dbReference type="Pfam" id="PF13765">
    <property type="entry name" value="PRY"/>
    <property type="match status" value="1"/>
</dbReference>
<dbReference type="SUPFAM" id="SSF57845">
    <property type="entry name" value="B-box zinc-binding domain"/>
    <property type="match status" value="1"/>
</dbReference>
<dbReference type="InterPro" id="IPR003877">
    <property type="entry name" value="SPRY_dom"/>
</dbReference>
<evidence type="ECO:0000259" key="10">
    <source>
        <dbReference type="PROSITE" id="PS50188"/>
    </source>
</evidence>
<dbReference type="GeneID" id="116310302"/>
<dbReference type="SMART" id="SM00589">
    <property type="entry name" value="PRY"/>
    <property type="match status" value="1"/>
</dbReference>
<keyword evidence="5" id="KW-0391">Immunity</keyword>
<feature type="domain" description="B30.2/SPRY" evidence="10">
    <location>
        <begin position="356"/>
        <end position="555"/>
    </location>
</feature>
<dbReference type="CDD" id="cd13733">
    <property type="entry name" value="SPRY_PRY_C-I_1"/>
    <property type="match status" value="1"/>
</dbReference>
<dbReference type="PANTHER" id="PTHR25465:SF32">
    <property type="entry name" value="BLOODTHIRSTY-RELATED GENE FAMILY, MEMBER 16 ISOFORM X1-RELATED"/>
    <property type="match status" value="1"/>
</dbReference>
<dbReference type="AlphaFoldDB" id="A0AAZ1XRE3"/>
<dbReference type="Proteomes" id="UP000472276">
    <property type="component" value="Unassembled WGS sequence"/>
</dbReference>
<keyword evidence="3 6" id="KW-0863">Zinc-finger</keyword>
<dbReference type="Ensembl" id="ENSOABT00000066222.1">
    <property type="protein sequence ID" value="ENSOABP00000070135.1"/>
    <property type="gene ID" value="ENSOABG00000027582.1"/>
</dbReference>
<dbReference type="InterPro" id="IPR006574">
    <property type="entry name" value="PRY"/>
</dbReference>
<dbReference type="GO" id="GO:0008270">
    <property type="term" value="F:zinc ion binding"/>
    <property type="evidence" value="ECO:0007669"/>
    <property type="project" value="UniProtKB-KW"/>
</dbReference>
<keyword evidence="7" id="KW-0175">Coiled coil</keyword>
<dbReference type="Pfam" id="PF13445">
    <property type="entry name" value="zf-RING_UBOX"/>
    <property type="match status" value="1"/>
</dbReference>
<dbReference type="InterPro" id="IPR013320">
    <property type="entry name" value="ConA-like_dom_sf"/>
</dbReference>
<evidence type="ECO:0000256" key="2">
    <source>
        <dbReference type="ARBA" id="ARBA00022723"/>
    </source>
</evidence>
<dbReference type="PANTHER" id="PTHR25465">
    <property type="entry name" value="B-BOX DOMAIN CONTAINING"/>
    <property type="match status" value="1"/>
</dbReference>
<dbReference type="SMART" id="SM00449">
    <property type="entry name" value="SPRY"/>
    <property type="match status" value="1"/>
</dbReference>
<dbReference type="Gene3D" id="3.30.160.60">
    <property type="entry name" value="Classic Zinc Finger"/>
    <property type="match status" value="1"/>
</dbReference>
<dbReference type="FunFam" id="2.60.120.920:FF:000004">
    <property type="entry name" value="Butyrophilin subfamily 1 member A1"/>
    <property type="match status" value="1"/>
</dbReference>
<evidence type="ECO:0000256" key="4">
    <source>
        <dbReference type="ARBA" id="ARBA00022833"/>
    </source>
</evidence>
<dbReference type="InterPro" id="IPR003879">
    <property type="entry name" value="Butyrophylin_SPRY"/>
</dbReference>
<dbReference type="PROSITE" id="PS50089">
    <property type="entry name" value="ZF_RING_2"/>
    <property type="match status" value="1"/>
</dbReference>
<feature type="coiled-coil region" evidence="7">
    <location>
        <begin position="260"/>
        <end position="304"/>
    </location>
</feature>
<dbReference type="GO" id="GO:0045087">
    <property type="term" value="P:innate immune response"/>
    <property type="evidence" value="ECO:0007669"/>
    <property type="project" value="UniProtKB-KW"/>
</dbReference>
<dbReference type="KEGG" id="oau:116310302"/>
<dbReference type="Pfam" id="PF25600">
    <property type="entry name" value="TRIM_CC"/>
    <property type="match status" value="1"/>
</dbReference>
<keyword evidence="1" id="KW-0399">Innate immunity</keyword>
<dbReference type="SMART" id="SM00336">
    <property type="entry name" value="BBOX"/>
    <property type="match status" value="1"/>
</dbReference>
<dbReference type="InterPro" id="IPR001841">
    <property type="entry name" value="Znf_RING"/>
</dbReference>
<name>A0AAZ1XRE3_OREAU</name>
<organism evidence="11 12">
    <name type="scientific">Oreochromis aureus</name>
    <name type="common">Israeli tilapia</name>
    <name type="synonym">Chromis aureus</name>
    <dbReference type="NCBI Taxonomy" id="47969"/>
    <lineage>
        <taxon>Eukaryota</taxon>
        <taxon>Metazoa</taxon>
        <taxon>Chordata</taxon>
        <taxon>Craniata</taxon>
        <taxon>Vertebrata</taxon>
        <taxon>Euteleostomi</taxon>
        <taxon>Actinopterygii</taxon>
        <taxon>Neopterygii</taxon>
        <taxon>Teleostei</taxon>
        <taxon>Neoteleostei</taxon>
        <taxon>Acanthomorphata</taxon>
        <taxon>Ovalentaria</taxon>
        <taxon>Cichlomorphae</taxon>
        <taxon>Cichliformes</taxon>
        <taxon>Cichlidae</taxon>
        <taxon>African cichlids</taxon>
        <taxon>Pseudocrenilabrinae</taxon>
        <taxon>Oreochromini</taxon>
        <taxon>Oreochromis</taxon>
    </lineage>
</organism>
<sequence length="569" mass="64290">MSTQTVTNMASVPLENQFRCCICLDTYTDPVSIPCGHNFCLDCIEGYWDTKDRSECPLCKETFKERPELRINRAFSDMIEFFKRSLSPTLMQGEDVEPAHQLCDREDVPCDVCHGNKAPSVKSCLVCQASYCEIHLVPHQRDPALQRHRLTDPAIFNTSHLCRKHNKPLTMFCKQDHTPVCSKCTEGDHEHHKIVPMEKESRRVKMNLRETKSDIQQMIQARLKKMEDIKSSVDLSKRATEREIQSSSQVCSTLITAIERQQAKLAKDLEERQLEAERKAEELLEELEKEIHELQTRSSELQHLELTRSSLHLLQSFPSLSRLPATREWSEVAVHSDNSAGMVRRAVSMLGDMCQEVANKLSAEEVDKISAYAVNVTLDPETASGWLVLSPNKKKVSLASQKKKTPLPDSPQRFDSCVCILGKQSFTSGRRYWVVQVGDKTDWDLGVAQESINRKGAITVRPENGYWAICRRKGGSLSACAGPSITLNLHEIPKKVSIFLDYEEGSVSFYDAEAKTHIYTYSGCSFSEPLYPYFNPCVQNNGRNVAPLVICPLEGGVREEQDTGIDLTV</sequence>
<evidence type="ECO:0000256" key="6">
    <source>
        <dbReference type="PROSITE-ProRule" id="PRU00024"/>
    </source>
</evidence>
<evidence type="ECO:0000256" key="7">
    <source>
        <dbReference type="SAM" id="Coils"/>
    </source>
</evidence>
<evidence type="ECO:0000256" key="1">
    <source>
        <dbReference type="ARBA" id="ARBA00022588"/>
    </source>
</evidence>
<evidence type="ECO:0000313" key="11">
    <source>
        <dbReference type="Ensembl" id="ENSOABP00000070135.1"/>
    </source>
</evidence>
<accession>A0AAZ1XRE3</accession>
<protein>
    <submittedName>
        <fullName evidence="11">Uncharacterized protein</fullName>
    </submittedName>
</protein>
<dbReference type="PROSITE" id="PS50119">
    <property type="entry name" value="ZF_BBOX"/>
    <property type="match status" value="1"/>
</dbReference>
<evidence type="ECO:0000256" key="5">
    <source>
        <dbReference type="ARBA" id="ARBA00022859"/>
    </source>
</evidence>
<dbReference type="InterPro" id="IPR027370">
    <property type="entry name" value="Znf-RING_euk"/>
</dbReference>
<dbReference type="InterPro" id="IPR000315">
    <property type="entry name" value="Znf_B-box"/>
</dbReference>
<dbReference type="RefSeq" id="XP_031582916.1">
    <property type="nucleotide sequence ID" value="XM_031727056.2"/>
</dbReference>
<evidence type="ECO:0000313" key="12">
    <source>
        <dbReference type="Proteomes" id="UP000472276"/>
    </source>
</evidence>
<dbReference type="InterPro" id="IPR001870">
    <property type="entry name" value="B30.2/SPRY"/>
</dbReference>
<dbReference type="PROSITE" id="PS50188">
    <property type="entry name" value="B302_SPRY"/>
    <property type="match status" value="1"/>
</dbReference>
<dbReference type="SMART" id="SM00184">
    <property type="entry name" value="RING"/>
    <property type="match status" value="1"/>
</dbReference>
<evidence type="ECO:0000259" key="9">
    <source>
        <dbReference type="PROSITE" id="PS50119"/>
    </source>
</evidence>
<dbReference type="InterPro" id="IPR013083">
    <property type="entry name" value="Znf_RING/FYVE/PHD"/>
</dbReference>
<evidence type="ECO:0000256" key="3">
    <source>
        <dbReference type="ARBA" id="ARBA00022771"/>
    </source>
</evidence>
<gene>
    <name evidence="11" type="primary">LOC116310302</name>
</gene>